<dbReference type="EMBL" id="QTSX02006414">
    <property type="protein sequence ID" value="KAJ9055068.1"/>
    <property type="molecule type" value="Genomic_DNA"/>
</dbReference>
<proteinExistence type="predicted"/>
<keyword evidence="2" id="KW-1185">Reference proteome</keyword>
<evidence type="ECO:0000313" key="2">
    <source>
        <dbReference type="Proteomes" id="UP001165960"/>
    </source>
</evidence>
<evidence type="ECO:0000313" key="1">
    <source>
        <dbReference type="EMBL" id="KAJ9055068.1"/>
    </source>
</evidence>
<dbReference type="Proteomes" id="UP001165960">
    <property type="component" value="Unassembled WGS sequence"/>
</dbReference>
<gene>
    <name evidence="1" type="ORF">DSO57_1008105</name>
</gene>
<name>A0ACC2RY95_9FUNG</name>
<reference evidence="1" key="1">
    <citation type="submission" date="2022-04" db="EMBL/GenBank/DDBJ databases">
        <title>Genome of the entomopathogenic fungus Entomophthora muscae.</title>
        <authorList>
            <person name="Elya C."/>
            <person name="Lovett B.R."/>
            <person name="Lee E."/>
            <person name="Macias A.M."/>
            <person name="Hajek A.E."/>
            <person name="De Bivort B.L."/>
            <person name="Kasson M.T."/>
            <person name="De Fine Licht H.H."/>
            <person name="Stajich J.E."/>
        </authorList>
    </citation>
    <scope>NUCLEOTIDE SEQUENCE</scope>
    <source>
        <strain evidence="1">Berkeley</strain>
    </source>
</reference>
<sequence>MKTEESEKIDWNPSCDIQLKPKNNTGKDKDKANPTQSILDNSWSPVEVYKTNKLNLHNTAKSKGATISPNQVKDETQIQLQDENVIEVISEKLYDQLEAFFSSDRVLVNNQPIYSETDLLESTWKKLTIEGDDVRIWSDKIVNAPDSKLQNEALDLSLAVLGPEIQPVKVSELTDTLKQCKLAKRLGPGSNNTSIWDVSIARLLVIVFGQPNLRFKATDQEK</sequence>
<organism evidence="1 2">
    <name type="scientific">Entomophthora muscae</name>
    <dbReference type="NCBI Taxonomy" id="34485"/>
    <lineage>
        <taxon>Eukaryota</taxon>
        <taxon>Fungi</taxon>
        <taxon>Fungi incertae sedis</taxon>
        <taxon>Zoopagomycota</taxon>
        <taxon>Entomophthoromycotina</taxon>
        <taxon>Entomophthoromycetes</taxon>
        <taxon>Entomophthorales</taxon>
        <taxon>Entomophthoraceae</taxon>
        <taxon>Entomophthora</taxon>
    </lineage>
</organism>
<accession>A0ACC2RY95</accession>
<comment type="caution">
    <text evidence="1">The sequence shown here is derived from an EMBL/GenBank/DDBJ whole genome shotgun (WGS) entry which is preliminary data.</text>
</comment>
<protein>
    <submittedName>
        <fullName evidence="1">Uncharacterized protein</fullName>
    </submittedName>
</protein>